<protein>
    <submittedName>
        <fullName evidence="5">Hsp70 family protein</fullName>
    </submittedName>
</protein>
<keyword evidence="2" id="KW-0067">ATP-binding</keyword>
<feature type="transmembrane region" description="Helical" evidence="4">
    <location>
        <begin position="562"/>
        <end position="580"/>
    </location>
</feature>
<dbReference type="Pfam" id="PF00012">
    <property type="entry name" value="HSP70"/>
    <property type="match status" value="1"/>
</dbReference>
<gene>
    <name evidence="5" type="ORF">ACFFHU_29330</name>
</gene>
<dbReference type="Gene3D" id="3.90.640.10">
    <property type="entry name" value="Actin, Chain A, domain 4"/>
    <property type="match status" value="1"/>
</dbReference>
<dbReference type="PANTHER" id="PTHR42749:SF1">
    <property type="entry name" value="CELL SHAPE-DETERMINING PROTEIN MREB"/>
    <property type="match status" value="1"/>
</dbReference>
<keyword evidence="4" id="KW-1133">Transmembrane helix</keyword>
<feature type="transmembrane region" description="Helical" evidence="4">
    <location>
        <begin position="432"/>
        <end position="456"/>
    </location>
</feature>
<keyword evidence="6" id="KW-1185">Reference proteome</keyword>
<dbReference type="Gene3D" id="3.30.420.40">
    <property type="match status" value="2"/>
</dbReference>
<evidence type="ECO:0000313" key="6">
    <source>
        <dbReference type="Proteomes" id="UP001589894"/>
    </source>
</evidence>
<keyword evidence="3" id="KW-0143">Chaperone</keyword>
<dbReference type="InterPro" id="IPR043129">
    <property type="entry name" value="ATPase_NBD"/>
</dbReference>
<evidence type="ECO:0000256" key="2">
    <source>
        <dbReference type="ARBA" id="ARBA00022840"/>
    </source>
</evidence>
<evidence type="ECO:0000256" key="3">
    <source>
        <dbReference type="ARBA" id="ARBA00023186"/>
    </source>
</evidence>
<feature type="transmembrane region" description="Helical" evidence="4">
    <location>
        <begin position="536"/>
        <end position="555"/>
    </location>
</feature>
<dbReference type="RefSeq" id="WP_377343699.1">
    <property type="nucleotide sequence ID" value="NZ_JBHLUE010000034.1"/>
</dbReference>
<sequence>MGSPEARLGIDYGAVDTTAVLVLPDGRSSVLTFDGLAMLSSAVLISPDGQVITGQQAWRAAPEYPDRFVVSPAAAGTEQLDVANRQMPVTDLVAATARRVVEEAERVAKGPVRDVRLVVPAGWGPRRRTWFRQAMHREGLGQAQLVEAPVAVAEQLLATGTQVLVGGLLVVVDVGAGCEVSVLRRGPAGFEVLSTLHDPQAGGRAVDEALLAAVNHGTGQSGAGRDWAALAAVRTAKEALSQHPAVTVPLNGSMVVLGADLLDRAAAPIVARVADWTVEAIGAAEIDPSQISGLYCVGGGANLPLVEKALAERTGIVPLTVADPAMAAVRGAAGAGTPDTSAAEVMDEAGAALPPVRRALGIVLPGLASLAMAAQFLATASVHSGVGYWVVANWAELALAGVLATVACLGSGSILSAVLADRGVTVPMRAPGAQVAMGLLAAASLGVAISAMYAVLASAYLEMSIGTYLRWALLPVAPLAVLTILAAAVAARQWRTPRGGWYASFAVPTASVAAATAGMLLMQYAFPAAIWVDADLIPLLAARGGGVLMGAALVMAITRAPILRLIVGLPVAVVSAAVYSEAAMNLLGVAYAIALAVGYAGRLWAAVVPIPQSPARLRP</sequence>
<feature type="transmembrane region" description="Helical" evidence="4">
    <location>
        <begin position="468"/>
        <end position="489"/>
    </location>
</feature>
<proteinExistence type="predicted"/>
<keyword evidence="4" id="KW-0812">Transmembrane</keyword>
<organism evidence="5 6">
    <name type="scientific">Plantactinospora siamensis</name>
    <dbReference type="NCBI Taxonomy" id="555372"/>
    <lineage>
        <taxon>Bacteria</taxon>
        <taxon>Bacillati</taxon>
        <taxon>Actinomycetota</taxon>
        <taxon>Actinomycetes</taxon>
        <taxon>Micromonosporales</taxon>
        <taxon>Micromonosporaceae</taxon>
        <taxon>Plantactinospora</taxon>
    </lineage>
</organism>
<feature type="transmembrane region" description="Helical" evidence="4">
    <location>
        <begin position="397"/>
        <end position="420"/>
    </location>
</feature>
<name>A0ABV6P5D4_9ACTN</name>
<keyword evidence="1" id="KW-0547">Nucleotide-binding</keyword>
<keyword evidence="4" id="KW-0472">Membrane</keyword>
<feature type="transmembrane region" description="Helical" evidence="4">
    <location>
        <begin position="501"/>
        <end position="524"/>
    </location>
</feature>
<accession>A0ABV6P5D4</accession>
<feature type="transmembrane region" description="Helical" evidence="4">
    <location>
        <begin position="586"/>
        <end position="608"/>
    </location>
</feature>
<reference evidence="5 6" key="1">
    <citation type="submission" date="2024-09" db="EMBL/GenBank/DDBJ databases">
        <authorList>
            <person name="Sun Q."/>
            <person name="Mori K."/>
        </authorList>
    </citation>
    <scope>NUCLEOTIDE SEQUENCE [LARGE SCALE GENOMIC DNA]</scope>
    <source>
        <strain evidence="5 6">TBRC 2205</strain>
    </source>
</reference>
<dbReference type="InterPro" id="IPR013126">
    <property type="entry name" value="Hsp_70_fam"/>
</dbReference>
<evidence type="ECO:0000313" key="5">
    <source>
        <dbReference type="EMBL" id="MFC0568229.1"/>
    </source>
</evidence>
<dbReference type="Proteomes" id="UP001589894">
    <property type="component" value="Unassembled WGS sequence"/>
</dbReference>
<comment type="caution">
    <text evidence="5">The sequence shown here is derived from an EMBL/GenBank/DDBJ whole genome shotgun (WGS) entry which is preliminary data.</text>
</comment>
<evidence type="ECO:0000256" key="1">
    <source>
        <dbReference type="ARBA" id="ARBA00022741"/>
    </source>
</evidence>
<dbReference type="SUPFAM" id="SSF53067">
    <property type="entry name" value="Actin-like ATPase domain"/>
    <property type="match status" value="2"/>
</dbReference>
<dbReference type="PANTHER" id="PTHR42749">
    <property type="entry name" value="CELL SHAPE-DETERMINING PROTEIN MREB"/>
    <property type="match status" value="1"/>
</dbReference>
<evidence type="ECO:0000256" key="4">
    <source>
        <dbReference type="SAM" id="Phobius"/>
    </source>
</evidence>
<dbReference type="EMBL" id="JBHLUE010000034">
    <property type="protein sequence ID" value="MFC0568229.1"/>
    <property type="molecule type" value="Genomic_DNA"/>
</dbReference>
<feature type="transmembrane region" description="Helical" evidence="4">
    <location>
        <begin position="367"/>
        <end position="391"/>
    </location>
</feature>